<dbReference type="InterPro" id="IPR001845">
    <property type="entry name" value="HTH_ArsR_DNA-bd_dom"/>
</dbReference>
<feature type="domain" description="HTH arsR-type" evidence="2">
    <location>
        <begin position="1"/>
        <end position="49"/>
    </location>
</feature>
<dbReference type="Gene3D" id="1.10.10.10">
    <property type="entry name" value="Winged helix-like DNA-binding domain superfamily/Winged helix DNA-binding domain"/>
    <property type="match status" value="1"/>
</dbReference>
<reference evidence="3 4" key="1">
    <citation type="submission" date="2019-10" db="EMBL/GenBank/DDBJ databases">
        <title>Genome sequencing of Lactobacillus graminis.</title>
        <authorList>
            <person name="Kim K."/>
        </authorList>
    </citation>
    <scope>NUCLEOTIDE SEQUENCE [LARGE SCALE GENOMIC DNA]</scope>
    <source>
        <strain evidence="3 4">LG542</strain>
    </source>
</reference>
<dbReference type="Pfam" id="PF01022">
    <property type="entry name" value="HTH_5"/>
    <property type="match status" value="1"/>
</dbReference>
<dbReference type="PROSITE" id="PS50987">
    <property type="entry name" value="HTH_ARSR_2"/>
    <property type="match status" value="1"/>
</dbReference>
<evidence type="ECO:0000259" key="2">
    <source>
        <dbReference type="PROSITE" id="PS50987"/>
    </source>
</evidence>
<dbReference type="InterPro" id="IPR011991">
    <property type="entry name" value="ArsR-like_HTH"/>
</dbReference>
<dbReference type="InterPro" id="IPR036390">
    <property type="entry name" value="WH_DNA-bd_sf"/>
</dbReference>
<proteinExistence type="predicted"/>
<evidence type="ECO:0000256" key="1">
    <source>
        <dbReference type="ARBA" id="ARBA00023125"/>
    </source>
</evidence>
<gene>
    <name evidence="3" type="ORF">LG542_01235</name>
</gene>
<accession>A0ABX6C5V1</accession>
<evidence type="ECO:0000313" key="3">
    <source>
        <dbReference type="EMBL" id="QFP78943.1"/>
    </source>
</evidence>
<protein>
    <submittedName>
        <fullName evidence="3">Helix-turn-helix transcriptional regulator</fullName>
    </submittedName>
</protein>
<sequence length="49" mass="5740">MAASDLSRPAVSYHLKVLKEANLVNFRREDTKNYYYLQHKLGEINQSIN</sequence>
<evidence type="ECO:0000313" key="4">
    <source>
        <dbReference type="Proteomes" id="UP000326334"/>
    </source>
</evidence>
<keyword evidence="1" id="KW-0238">DNA-binding</keyword>
<name>A0ABX6C5V1_9LACO</name>
<dbReference type="InterPro" id="IPR036388">
    <property type="entry name" value="WH-like_DNA-bd_sf"/>
</dbReference>
<dbReference type="Proteomes" id="UP000326334">
    <property type="component" value="Chromosome"/>
</dbReference>
<dbReference type="EMBL" id="CP045007">
    <property type="protein sequence ID" value="QFP78943.1"/>
    <property type="molecule type" value="Genomic_DNA"/>
</dbReference>
<dbReference type="CDD" id="cd00090">
    <property type="entry name" value="HTH_ARSR"/>
    <property type="match status" value="1"/>
</dbReference>
<organism evidence="3 4">
    <name type="scientific">Latilactobacillus graminis</name>
    <dbReference type="NCBI Taxonomy" id="60519"/>
    <lineage>
        <taxon>Bacteria</taxon>
        <taxon>Bacillati</taxon>
        <taxon>Bacillota</taxon>
        <taxon>Bacilli</taxon>
        <taxon>Lactobacillales</taxon>
        <taxon>Lactobacillaceae</taxon>
        <taxon>Latilactobacillus</taxon>
    </lineage>
</organism>
<dbReference type="PRINTS" id="PR00778">
    <property type="entry name" value="HTHARSR"/>
</dbReference>
<dbReference type="SUPFAM" id="SSF46785">
    <property type="entry name" value="Winged helix' DNA-binding domain"/>
    <property type="match status" value="1"/>
</dbReference>
<keyword evidence="4" id="KW-1185">Reference proteome</keyword>